<dbReference type="InterPro" id="IPR022532">
    <property type="entry name" value="DUF3696"/>
</dbReference>
<evidence type="ECO:0000259" key="1">
    <source>
        <dbReference type="Pfam" id="PF12476"/>
    </source>
</evidence>
<dbReference type="InterPro" id="IPR027417">
    <property type="entry name" value="P-loop_NTPase"/>
</dbReference>
<dbReference type="Gene3D" id="3.40.50.300">
    <property type="entry name" value="P-loop containing nucleotide triphosphate hydrolases"/>
    <property type="match status" value="1"/>
</dbReference>
<feature type="domain" description="ATPase AAA-type core" evidence="2">
    <location>
        <begin position="257"/>
        <end position="326"/>
    </location>
</feature>
<dbReference type="GO" id="GO:0016887">
    <property type="term" value="F:ATP hydrolysis activity"/>
    <property type="evidence" value="ECO:0007669"/>
    <property type="project" value="InterPro"/>
</dbReference>
<organism evidence="3">
    <name type="scientific">hydrothermal vent metagenome</name>
    <dbReference type="NCBI Taxonomy" id="652676"/>
    <lineage>
        <taxon>unclassified sequences</taxon>
        <taxon>metagenomes</taxon>
        <taxon>ecological metagenomes</taxon>
    </lineage>
</organism>
<accession>A0A3B0V1V2</accession>
<evidence type="ECO:0000313" key="3">
    <source>
        <dbReference type="EMBL" id="VAW37525.1"/>
    </source>
</evidence>
<proteinExistence type="predicted"/>
<dbReference type="PIRSF" id="PIRSF034888">
    <property type="entry name" value="P-loop_UCP034888"/>
    <property type="match status" value="1"/>
</dbReference>
<dbReference type="PANTHER" id="PTHR43581">
    <property type="entry name" value="ATP/GTP PHOSPHATASE"/>
    <property type="match status" value="1"/>
</dbReference>
<dbReference type="InterPro" id="IPR003959">
    <property type="entry name" value="ATPase_AAA_core"/>
</dbReference>
<gene>
    <name evidence="3" type="ORF">MNBD_CHLOROFLEXI01-954</name>
</gene>
<dbReference type="AlphaFoldDB" id="A0A3B0V1V2"/>
<dbReference type="PANTHER" id="PTHR43581:SF2">
    <property type="entry name" value="EXCINUCLEASE ATPASE SUBUNIT"/>
    <property type="match status" value="1"/>
</dbReference>
<protein>
    <recommendedName>
        <fullName evidence="4">DUF3696 domain-containing protein</fullName>
    </recommendedName>
</protein>
<dbReference type="GO" id="GO:0005524">
    <property type="term" value="F:ATP binding"/>
    <property type="evidence" value="ECO:0007669"/>
    <property type="project" value="InterPro"/>
</dbReference>
<sequence>MLTELSLRHFKCFELLKLPLAQLTLLSGTNATGKSTVLQGLLLLHQTLRSNPASSMLVLNGDLIQLGNVSDVVDQISGRGRIDIGVQNNLLDCSWRMFAADRSQLVFPIQTIAWREHPDWESREFELEDNVSLYNLLPIDLRQSINVQKTMDGLLRLSYISADRIGPQEAYPVLANSLHPNVGGRGEYAPGYLYQFDQKEVLLGLRYPNQSSPYLRQQVDSWMGHFFPGASISVELIPNTNMVKLLMRTSNQTDFHRPQNVGYGLTHILPIITACLGANQDDIIIIENPETHLHPAAQSTMGVFLATAVSAGLQIILETHSDHILNGIRKAVKRQVVPPEDVLIHFFAPRPEEGNDKTAQIISPLIDKNGNFDYWPPNFFDQFDKDLDDLIDWEG</sequence>
<dbReference type="InterPro" id="IPR051396">
    <property type="entry name" value="Bact_Antivir_Def_Nuclease"/>
</dbReference>
<dbReference type="Pfam" id="PF13304">
    <property type="entry name" value="AAA_21"/>
    <property type="match status" value="1"/>
</dbReference>
<evidence type="ECO:0008006" key="4">
    <source>
        <dbReference type="Google" id="ProtNLM"/>
    </source>
</evidence>
<dbReference type="SUPFAM" id="SSF52540">
    <property type="entry name" value="P-loop containing nucleoside triphosphate hydrolases"/>
    <property type="match status" value="1"/>
</dbReference>
<feature type="domain" description="DUF3696" evidence="1">
    <location>
        <begin position="338"/>
        <end position="390"/>
    </location>
</feature>
<reference evidence="3" key="1">
    <citation type="submission" date="2018-06" db="EMBL/GenBank/DDBJ databases">
        <authorList>
            <person name="Zhirakovskaya E."/>
        </authorList>
    </citation>
    <scope>NUCLEOTIDE SEQUENCE</scope>
</reference>
<evidence type="ECO:0000259" key="2">
    <source>
        <dbReference type="Pfam" id="PF13304"/>
    </source>
</evidence>
<dbReference type="Pfam" id="PF12476">
    <property type="entry name" value="DUF3696"/>
    <property type="match status" value="1"/>
</dbReference>
<dbReference type="InterPro" id="IPR014592">
    <property type="entry name" value="P-loop_UCP034888"/>
</dbReference>
<name>A0A3B0V1V2_9ZZZZ</name>
<dbReference type="EMBL" id="UOEU01000666">
    <property type="protein sequence ID" value="VAW37525.1"/>
    <property type="molecule type" value="Genomic_DNA"/>
</dbReference>